<protein>
    <recommendedName>
        <fullName evidence="3">Lipoprotein</fullName>
    </recommendedName>
</protein>
<dbReference type="Proteomes" id="UP001160301">
    <property type="component" value="Unassembled WGS sequence"/>
</dbReference>
<evidence type="ECO:0000313" key="1">
    <source>
        <dbReference type="EMBL" id="MDI1430985.1"/>
    </source>
</evidence>
<comment type="caution">
    <text evidence="1">The sequence shown here is derived from an EMBL/GenBank/DDBJ whole genome shotgun (WGS) entry which is preliminary data.</text>
</comment>
<dbReference type="PROSITE" id="PS51257">
    <property type="entry name" value="PROKAR_LIPOPROTEIN"/>
    <property type="match status" value="1"/>
</dbReference>
<name>A0ABT6NS55_9BACT</name>
<evidence type="ECO:0008006" key="3">
    <source>
        <dbReference type="Google" id="ProtNLM"/>
    </source>
</evidence>
<gene>
    <name evidence="1" type="ORF">QHF89_15930</name>
</gene>
<proteinExistence type="predicted"/>
<organism evidence="1 2">
    <name type="scientific">Polyangium sorediatum</name>
    <dbReference type="NCBI Taxonomy" id="889274"/>
    <lineage>
        <taxon>Bacteria</taxon>
        <taxon>Pseudomonadati</taxon>
        <taxon>Myxococcota</taxon>
        <taxon>Polyangia</taxon>
        <taxon>Polyangiales</taxon>
        <taxon>Polyangiaceae</taxon>
        <taxon>Polyangium</taxon>
    </lineage>
</organism>
<sequence>MAQRIGIFGAALVFLLACSRGDDGGEFSEGSGGAGGMATTVAASVGTGGEGDAGADASAYPPKNCDELVLCGDYSRGCTGCAVKGPCLMAYEGCFGDKSCVEFNMCMAGCEDDVGCQGGCAMGNPLGAERYNALVTCIICDSCATSCSDSASFCP</sequence>
<keyword evidence="2" id="KW-1185">Reference proteome</keyword>
<reference evidence="1 2" key="1">
    <citation type="submission" date="2023-04" db="EMBL/GenBank/DDBJ databases">
        <title>The genome sequence of Polyangium sorediatum DSM14670.</title>
        <authorList>
            <person name="Zhang X."/>
        </authorList>
    </citation>
    <scope>NUCLEOTIDE SEQUENCE [LARGE SCALE GENOMIC DNA]</scope>
    <source>
        <strain evidence="1 2">DSM 14670</strain>
    </source>
</reference>
<dbReference type="RefSeq" id="WP_136968715.1">
    <property type="nucleotide sequence ID" value="NZ_JARZHI010000011.1"/>
</dbReference>
<evidence type="ECO:0000313" key="2">
    <source>
        <dbReference type="Proteomes" id="UP001160301"/>
    </source>
</evidence>
<accession>A0ABT6NS55</accession>
<dbReference type="EMBL" id="JARZHI010000011">
    <property type="protein sequence ID" value="MDI1430985.1"/>
    <property type="molecule type" value="Genomic_DNA"/>
</dbReference>